<reference evidence="2" key="1">
    <citation type="submission" date="2020-03" db="EMBL/GenBank/DDBJ databases">
        <title>The deep terrestrial virosphere.</title>
        <authorList>
            <person name="Holmfeldt K."/>
            <person name="Nilsson E."/>
            <person name="Simone D."/>
            <person name="Lopez-Fernandez M."/>
            <person name="Wu X."/>
            <person name="de Brujin I."/>
            <person name="Lundin D."/>
            <person name="Andersson A."/>
            <person name="Bertilsson S."/>
            <person name="Dopson M."/>
        </authorList>
    </citation>
    <scope>NUCLEOTIDE SEQUENCE</scope>
    <source>
        <strain evidence="2">MM171B00332</strain>
    </source>
</reference>
<gene>
    <name evidence="2" type="ORF">MM171B00332_0005</name>
</gene>
<protein>
    <submittedName>
        <fullName evidence="2">Putative neuraminidase</fullName>
    </submittedName>
</protein>
<dbReference type="Gene3D" id="2.130.10.10">
    <property type="entry name" value="YVTN repeat-like/Quinoprotein amine dehydrogenase"/>
    <property type="match status" value="2"/>
</dbReference>
<evidence type="ECO:0000256" key="1">
    <source>
        <dbReference type="SAM" id="Phobius"/>
    </source>
</evidence>
<proteinExistence type="predicted"/>
<dbReference type="CDD" id="cd15482">
    <property type="entry name" value="Sialidase_non-viral"/>
    <property type="match status" value="1"/>
</dbReference>
<feature type="transmembrane region" description="Helical" evidence="1">
    <location>
        <begin position="340"/>
        <end position="361"/>
    </location>
</feature>
<evidence type="ECO:0000313" key="2">
    <source>
        <dbReference type="EMBL" id="QJB04342.1"/>
    </source>
</evidence>
<name>A0A6M3MHT6_9ZZZZ</name>
<keyword evidence="1" id="KW-0812">Transmembrane</keyword>
<dbReference type="SUPFAM" id="SSF110296">
    <property type="entry name" value="Oligoxyloglucan reducing end-specific cellobiohydrolase"/>
    <property type="match status" value="1"/>
</dbReference>
<keyword evidence="1" id="KW-0472">Membrane</keyword>
<dbReference type="InterPro" id="IPR015943">
    <property type="entry name" value="WD40/YVTN_repeat-like_dom_sf"/>
</dbReference>
<dbReference type="InterPro" id="IPR036278">
    <property type="entry name" value="Sialidase_sf"/>
</dbReference>
<keyword evidence="1" id="KW-1133">Transmembrane helix</keyword>
<accession>A0A6M3MHT6</accession>
<dbReference type="AlphaFoldDB" id="A0A6M3MHT6"/>
<sequence length="377" mass="39583">MARRRQYLERMKDVFFRNKSKYDVIVHDVDPPWRNVWRNQAGSTLPEHPDWGEWGANWSEAAQLGDIVYALTYLGNGIVLAGTGWNEGIVYRSVDGGLTWSSVGRLGDSYDILSLTYLGNGVVLAYTGEELYRSADYGLTWGVVAGLPSSLGAFANLGNGGVVAGAYPAPGEIYRSADYGLTWVKVAELGAKVSVRSLQYLGGSGLFIGVDGAILAGTQNWAVGIKGEIYYSADNGNTWANGEQFGGLTGWTEVKSLAYLGGGVVIAGTRTGGVNPDPGKIYRSADYGLTWGVVANAGDGGGVHSLVNLGFGIALAGLAWGAGGGVILRSVDGGLTWSSLGYFGDGILCLTYLGLGVVLAGGGDDPGKIFRSVHHHV</sequence>
<dbReference type="SUPFAM" id="SSF50939">
    <property type="entry name" value="Sialidases"/>
    <property type="match status" value="1"/>
</dbReference>
<organism evidence="2">
    <name type="scientific">viral metagenome</name>
    <dbReference type="NCBI Taxonomy" id="1070528"/>
    <lineage>
        <taxon>unclassified sequences</taxon>
        <taxon>metagenomes</taxon>
        <taxon>organismal metagenomes</taxon>
    </lineage>
</organism>
<dbReference type="EMBL" id="MT143880">
    <property type="protein sequence ID" value="QJB04342.1"/>
    <property type="molecule type" value="Genomic_DNA"/>
</dbReference>
<feature type="transmembrane region" description="Helical" evidence="1">
    <location>
        <begin position="306"/>
        <end position="328"/>
    </location>
</feature>